<dbReference type="Proteomes" id="UP001324427">
    <property type="component" value="Unassembled WGS sequence"/>
</dbReference>
<dbReference type="PANTHER" id="PTHR38165:SF1">
    <property type="entry name" value="GLUCANASE B"/>
    <property type="match status" value="1"/>
</dbReference>
<dbReference type="Gene3D" id="2.60.110.10">
    <property type="entry name" value="Thaumatin"/>
    <property type="match status" value="1"/>
</dbReference>
<keyword evidence="2" id="KW-0812">Transmembrane</keyword>
<feature type="domain" description="GH64" evidence="3">
    <location>
        <begin position="112"/>
        <end position="487"/>
    </location>
</feature>
<protein>
    <recommendedName>
        <fullName evidence="3">GH64 domain-containing protein</fullName>
    </recommendedName>
</protein>
<feature type="transmembrane region" description="Helical" evidence="2">
    <location>
        <begin position="26"/>
        <end position="47"/>
    </location>
</feature>
<dbReference type="InterPro" id="IPR037398">
    <property type="entry name" value="Glyco_hydro_64_fam"/>
</dbReference>
<keyword evidence="2" id="KW-1133">Transmembrane helix</keyword>
<dbReference type="InterPro" id="IPR037176">
    <property type="entry name" value="Osmotin/thaumatin-like_sf"/>
</dbReference>
<feature type="compositionally biased region" description="Polar residues" evidence="1">
    <location>
        <begin position="60"/>
        <end position="71"/>
    </location>
</feature>
<dbReference type="PROSITE" id="PS52006">
    <property type="entry name" value="GH64"/>
    <property type="match status" value="1"/>
</dbReference>
<evidence type="ECO:0000256" key="2">
    <source>
        <dbReference type="SAM" id="Phobius"/>
    </source>
</evidence>
<gene>
    <name evidence="4" type="ORF">LTR36_009962</name>
</gene>
<keyword evidence="2" id="KW-0472">Membrane</keyword>
<dbReference type="Pfam" id="PF16483">
    <property type="entry name" value="Glyco_hydro_64"/>
    <property type="match status" value="1"/>
</dbReference>
<accession>A0AAV9J4N0</accession>
<evidence type="ECO:0000256" key="1">
    <source>
        <dbReference type="SAM" id="MobiDB-lite"/>
    </source>
</evidence>
<dbReference type="EMBL" id="JAVFHQ010000079">
    <property type="protein sequence ID" value="KAK4539920.1"/>
    <property type="molecule type" value="Genomic_DNA"/>
</dbReference>
<feature type="region of interest" description="Disordered" evidence="1">
    <location>
        <begin position="58"/>
        <end position="91"/>
    </location>
</feature>
<dbReference type="InterPro" id="IPR032477">
    <property type="entry name" value="Glyco_hydro_64"/>
</dbReference>
<evidence type="ECO:0000313" key="4">
    <source>
        <dbReference type="EMBL" id="KAK4539920.1"/>
    </source>
</evidence>
<dbReference type="InterPro" id="IPR042517">
    <property type="entry name" value="Glyco_hydro_64_N_2"/>
</dbReference>
<dbReference type="PANTHER" id="PTHR38165">
    <property type="match status" value="1"/>
</dbReference>
<dbReference type="CDD" id="cd09220">
    <property type="entry name" value="GH64-GluB-like"/>
    <property type="match status" value="1"/>
</dbReference>
<comment type="caution">
    <text evidence="4">The sequence shown here is derived from an EMBL/GenBank/DDBJ whole genome shotgun (WGS) entry which is preliminary data.</text>
</comment>
<feature type="compositionally biased region" description="Low complexity" evidence="1">
    <location>
        <begin position="80"/>
        <end position="91"/>
    </location>
</feature>
<organism evidence="4 5">
    <name type="scientific">Oleoguttula mirabilis</name>
    <dbReference type="NCBI Taxonomy" id="1507867"/>
    <lineage>
        <taxon>Eukaryota</taxon>
        <taxon>Fungi</taxon>
        <taxon>Dikarya</taxon>
        <taxon>Ascomycota</taxon>
        <taxon>Pezizomycotina</taxon>
        <taxon>Dothideomycetes</taxon>
        <taxon>Dothideomycetidae</taxon>
        <taxon>Mycosphaerellales</taxon>
        <taxon>Teratosphaeriaceae</taxon>
        <taxon>Oleoguttula</taxon>
    </lineage>
</organism>
<reference evidence="4 5" key="1">
    <citation type="submission" date="2021-11" db="EMBL/GenBank/DDBJ databases">
        <title>Black yeast isolated from Biological Soil Crust.</title>
        <authorList>
            <person name="Kurbessoian T."/>
        </authorList>
    </citation>
    <scope>NUCLEOTIDE SEQUENCE [LARGE SCALE GENOMIC DNA]</scope>
    <source>
        <strain evidence="4 5">CCFEE 5522</strain>
    </source>
</reference>
<proteinExistence type="predicted"/>
<dbReference type="AlphaFoldDB" id="A0AAV9J4N0"/>
<keyword evidence="5" id="KW-1185">Reference proteome</keyword>
<sequence>MAERSTWQKVLLCSSVSHDFIQKSSAPFFAILPIPLSYGYYIMGSLMDRIKSLFRKRANGKQSTAQPNPLQNDAPKEQQKPQQAVQKIAQQQPLQTQQRAAVAITASSASTGSTLTVMLQNQSSSSIVYAYITGLAINNNNALFLLQADAKTPYYPPNPSATGTQLTQNVSIPLGAPGNTVIATIPQIAGGRIWFSIGAPLVFAVNPGPGLVEPSVFNPSDPNINTNFGFAEFTFNSSQLFANISYVDFVGPPISLTLTDTTGLVQHVSGLPANGMQTIANGLTAQTAKDTRRWSSLIVNNSSGQLLRILSPNSGILLNPTWFQTYWTDYVNAVYAEYAQVPPAGQTAQLLTVDTQASFGNVTGYVGSQGNLNFGNGGLFAKPTSADIFSCSTGPFATGSNAETNTIIPRLAAAFNRSTLLLAPHDTPDGVGPAQYYITNTTTTATNHYSRIVHAANLDGFGYAFPYDDVTPDNGIPQEGAVYSSSPALFTLAVGGNNAYAST</sequence>
<name>A0AAV9J4N0_9PEZI</name>
<evidence type="ECO:0000313" key="5">
    <source>
        <dbReference type="Proteomes" id="UP001324427"/>
    </source>
</evidence>
<evidence type="ECO:0000259" key="3">
    <source>
        <dbReference type="PROSITE" id="PS52006"/>
    </source>
</evidence>
<dbReference type="Gene3D" id="3.30.920.50">
    <property type="entry name" value="Beta-1,3-glucanase, C-terminal domain"/>
    <property type="match status" value="1"/>
</dbReference>